<protein>
    <recommendedName>
        <fullName evidence="5">RRM domain-containing protein</fullName>
    </recommendedName>
</protein>
<dbReference type="Gene3D" id="3.30.70.330">
    <property type="match status" value="1"/>
</dbReference>
<proteinExistence type="predicted"/>
<evidence type="ECO:0008006" key="5">
    <source>
        <dbReference type="Google" id="ProtNLM"/>
    </source>
</evidence>
<organism evidence="1 3">
    <name type="scientific">Rozella allomycis (strain CSF55)</name>
    <dbReference type="NCBI Taxonomy" id="988480"/>
    <lineage>
        <taxon>Eukaryota</taxon>
        <taxon>Fungi</taxon>
        <taxon>Fungi incertae sedis</taxon>
        <taxon>Cryptomycota</taxon>
        <taxon>Cryptomycota incertae sedis</taxon>
        <taxon>Rozella</taxon>
    </lineage>
</organism>
<dbReference type="SUPFAM" id="SSF54928">
    <property type="entry name" value="RNA-binding domain, RBD"/>
    <property type="match status" value="1"/>
</dbReference>
<accession>A0A075AR52</accession>
<dbReference type="Proteomes" id="UP000281549">
    <property type="component" value="Unassembled WGS sequence"/>
</dbReference>
<keyword evidence="3" id="KW-1185">Reference proteome</keyword>
<dbReference type="InterPro" id="IPR012677">
    <property type="entry name" value="Nucleotide-bd_a/b_plait_sf"/>
</dbReference>
<dbReference type="InterPro" id="IPR035979">
    <property type="entry name" value="RBD_domain_sf"/>
</dbReference>
<evidence type="ECO:0000313" key="4">
    <source>
        <dbReference type="Proteomes" id="UP000281549"/>
    </source>
</evidence>
<evidence type="ECO:0000313" key="2">
    <source>
        <dbReference type="EMBL" id="RKP21380.1"/>
    </source>
</evidence>
<dbReference type="HOGENOM" id="CLU_1897410_0_0_1"/>
<sequence>MVFDDLEKMRYLKEKMNEAFNKRPLEDRIKIREGESVQADDYIVIEKVGSPLMLRNLPLDTSIGDLQEITADYLKVSVEEADPYIIIEDNEESSEKCVNAIVRFANEKEAAKAMLDLHKQEYKGRLIFSRYFDQ</sequence>
<name>A0A075AR52_ROZAC</name>
<dbReference type="EMBL" id="ML004960">
    <property type="protein sequence ID" value="RKP21380.1"/>
    <property type="molecule type" value="Genomic_DNA"/>
</dbReference>
<evidence type="ECO:0000313" key="1">
    <source>
        <dbReference type="EMBL" id="EPZ31032.1"/>
    </source>
</evidence>
<evidence type="ECO:0000313" key="3">
    <source>
        <dbReference type="Proteomes" id="UP000030755"/>
    </source>
</evidence>
<gene>
    <name evidence="1" type="ORF">O9G_001506</name>
    <name evidence="2" type="ORF">ROZALSC1DRAFT_27203</name>
</gene>
<reference evidence="2" key="3">
    <citation type="submission" date="2018-08" db="EMBL/GenBank/DDBJ databases">
        <title>Leveraging single-cell genomics to expand the Fungal Tree of Life.</title>
        <authorList>
            <consortium name="DOE Joint Genome Institute"/>
            <person name="Ahrendt S.R."/>
            <person name="Quandt C.A."/>
            <person name="Ciobanu D."/>
            <person name="Clum A."/>
            <person name="Salamov A."/>
            <person name="Andreopoulos B."/>
            <person name="Cheng J.-F."/>
            <person name="Woyke T."/>
            <person name="Pelin A."/>
            <person name="Henrissat B."/>
            <person name="Reynolds N."/>
            <person name="Benny G.L."/>
            <person name="Smith M.E."/>
            <person name="James T.Y."/>
            <person name="Grigoriev I.V."/>
        </authorList>
    </citation>
    <scope>NUCLEOTIDE SEQUENCE</scope>
    <source>
        <strain evidence="2">CSF55</strain>
    </source>
</reference>
<dbReference type="AlphaFoldDB" id="A0A075AR52"/>
<reference evidence="4" key="2">
    <citation type="journal article" date="2018" name="Nat. Microbiol.">
        <title>Leveraging single-cell genomics to expand the fungal tree of life.</title>
        <authorList>
            <person name="Ahrendt S.R."/>
            <person name="Quandt C.A."/>
            <person name="Ciobanu D."/>
            <person name="Clum A."/>
            <person name="Salamov A."/>
            <person name="Andreopoulos B."/>
            <person name="Cheng J.F."/>
            <person name="Woyke T."/>
            <person name="Pelin A."/>
            <person name="Henrissat B."/>
            <person name="Reynolds N.K."/>
            <person name="Benny G.L."/>
            <person name="Smith M.E."/>
            <person name="James T.Y."/>
            <person name="Grigoriev I.V."/>
        </authorList>
    </citation>
    <scope>NUCLEOTIDE SEQUENCE [LARGE SCALE GENOMIC DNA]</scope>
    <source>
        <strain evidence="4">CSF55</strain>
    </source>
</reference>
<dbReference type="CDD" id="cd00590">
    <property type="entry name" value="RRM_SF"/>
    <property type="match status" value="1"/>
</dbReference>
<dbReference type="Proteomes" id="UP000030755">
    <property type="component" value="Unassembled WGS sequence"/>
</dbReference>
<dbReference type="EMBL" id="KE561324">
    <property type="protein sequence ID" value="EPZ31032.1"/>
    <property type="molecule type" value="Genomic_DNA"/>
</dbReference>
<dbReference type="GO" id="GO:0003676">
    <property type="term" value="F:nucleic acid binding"/>
    <property type="evidence" value="ECO:0007669"/>
    <property type="project" value="InterPro"/>
</dbReference>
<reference evidence="1 3" key="1">
    <citation type="journal article" date="2013" name="Curr. Biol.">
        <title>Shared signatures of parasitism and phylogenomics unite Cryptomycota and microsporidia.</title>
        <authorList>
            <person name="James T.Y."/>
            <person name="Pelin A."/>
            <person name="Bonen L."/>
            <person name="Ahrendt S."/>
            <person name="Sain D."/>
            <person name="Corradi N."/>
            <person name="Stajich J.E."/>
        </authorList>
    </citation>
    <scope>NUCLEOTIDE SEQUENCE [LARGE SCALE GENOMIC DNA]</scope>
    <source>
        <strain evidence="1">CSF55</strain>
        <strain evidence="1">CSF55</strain>
    </source>
</reference>